<dbReference type="AlphaFoldDB" id="A0A368VMM4"/>
<sequence length="530" mass="58235">MKMFRKWTGSKPQVMKELPSVDDESAQLTSDIGQNELILKQVFQNCSDIIFRKIHISGHTQWLIVYLESLVDDTNLDDHVLRPLMSGYASHDDSAPDEIEGVDDRVLPLGKIQRTSKVTDIVRHLLIGQVAILAAEDTRAMTVAVNGRVQRNPEEPPSELVLRGPRDGFIENISTNMGLLRSRIKTSRLKMEAYTVGELTQTEVVIAYVDGIADDNVIEEVRKRVTSIQIDGVLESGYIEQFIEDLPLSPFPQVNSTERPDVIAAGLLKGKIAILVDTTPFVLLVPMTFWTGLQASEDHYNRSIFATFVRWIRFLFIFISIFAPSLYVAVTTFHQEMIPTNLMLSIAAAREAVPFPALIETLLMETMFEALREAGVRMPRQVGQAVSIVGALVIGQAAVEAGIISAPVVIVVATTGIASFTVPRFNFANGIQLLRFPMILLAGTLGLYGIVLGFLGTLLHVTALRSFGTPYFTPLGPLTYKSLKDVLISAPIWEEAEAMRSSTAGTNNSANVRQGQPSNSNQGNRPSGGN</sequence>
<dbReference type="PANTHER" id="PTHR22550:SF5">
    <property type="entry name" value="LEUCINE ZIPPER PROTEIN 4"/>
    <property type="match status" value="1"/>
</dbReference>
<dbReference type="GO" id="GO:0016020">
    <property type="term" value="C:membrane"/>
    <property type="evidence" value="ECO:0007669"/>
    <property type="project" value="InterPro"/>
</dbReference>
<feature type="transmembrane region" description="Helical" evidence="4">
    <location>
        <begin position="438"/>
        <end position="459"/>
    </location>
</feature>
<dbReference type="InterPro" id="IPR050768">
    <property type="entry name" value="UPF0353/GerABKA_families"/>
</dbReference>
<comment type="similarity">
    <text evidence="1">Belongs to the GerABKA family.</text>
</comment>
<keyword evidence="4" id="KW-0812">Transmembrane</keyword>
<evidence type="ECO:0000256" key="4">
    <source>
        <dbReference type="SAM" id="Phobius"/>
    </source>
</evidence>
<accession>A0A368VMM4</accession>
<evidence type="ECO:0000256" key="1">
    <source>
        <dbReference type="ARBA" id="ARBA00005278"/>
    </source>
</evidence>
<dbReference type="EMBL" id="QPJD01000018">
    <property type="protein sequence ID" value="RCW42265.1"/>
    <property type="molecule type" value="Genomic_DNA"/>
</dbReference>
<evidence type="ECO:0000256" key="3">
    <source>
        <dbReference type="SAM" id="MobiDB-lite"/>
    </source>
</evidence>
<dbReference type="GO" id="GO:0009847">
    <property type="term" value="P:spore germination"/>
    <property type="evidence" value="ECO:0007669"/>
    <property type="project" value="InterPro"/>
</dbReference>
<dbReference type="PIRSF" id="PIRSF005690">
    <property type="entry name" value="GerBA"/>
    <property type="match status" value="1"/>
</dbReference>
<evidence type="ECO:0000256" key="2">
    <source>
        <dbReference type="ARBA" id="ARBA00023136"/>
    </source>
</evidence>
<keyword evidence="6" id="KW-1185">Reference proteome</keyword>
<feature type="region of interest" description="Disordered" evidence="3">
    <location>
        <begin position="500"/>
        <end position="530"/>
    </location>
</feature>
<evidence type="ECO:0000313" key="5">
    <source>
        <dbReference type="EMBL" id="RCW42265.1"/>
    </source>
</evidence>
<protein>
    <submittedName>
        <fullName evidence="5">Spore germination protein KA</fullName>
    </submittedName>
</protein>
<keyword evidence="2 4" id="KW-0472">Membrane</keyword>
<dbReference type="Proteomes" id="UP000252415">
    <property type="component" value="Unassembled WGS sequence"/>
</dbReference>
<dbReference type="Pfam" id="PF03323">
    <property type="entry name" value="GerA"/>
    <property type="match status" value="1"/>
</dbReference>
<keyword evidence="4" id="KW-1133">Transmembrane helix</keyword>
<feature type="transmembrane region" description="Helical" evidence="4">
    <location>
        <begin position="311"/>
        <end position="330"/>
    </location>
</feature>
<organism evidence="5 6">
    <name type="scientific">Paenibacillus prosopidis</name>
    <dbReference type="NCBI Taxonomy" id="630520"/>
    <lineage>
        <taxon>Bacteria</taxon>
        <taxon>Bacillati</taxon>
        <taxon>Bacillota</taxon>
        <taxon>Bacilli</taxon>
        <taxon>Bacillales</taxon>
        <taxon>Paenibacillaceae</taxon>
        <taxon>Paenibacillus</taxon>
    </lineage>
</organism>
<dbReference type="PANTHER" id="PTHR22550">
    <property type="entry name" value="SPORE GERMINATION PROTEIN"/>
    <property type="match status" value="1"/>
</dbReference>
<reference evidence="5 6" key="1">
    <citation type="submission" date="2018-07" db="EMBL/GenBank/DDBJ databases">
        <title>Genomic Encyclopedia of Type Strains, Phase III (KMG-III): the genomes of soil and plant-associated and newly described type strains.</title>
        <authorList>
            <person name="Whitman W."/>
        </authorList>
    </citation>
    <scope>NUCLEOTIDE SEQUENCE [LARGE SCALE GENOMIC DNA]</scope>
    <source>
        <strain evidence="5 6">CECT 7506</strain>
    </source>
</reference>
<comment type="caution">
    <text evidence="5">The sequence shown here is derived from an EMBL/GenBank/DDBJ whole genome shotgun (WGS) entry which is preliminary data.</text>
</comment>
<feature type="transmembrane region" description="Helical" evidence="4">
    <location>
        <begin position="385"/>
        <end position="418"/>
    </location>
</feature>
<name>A0A368VMM4_9BACL</name>
<evidence type="ECO:0000313" key="6">
    <source>
        <dbReference type="Proteomes" id="UP000252415"/>
    </source>
</evidence>
<dbReference type="InterPro" id="IPR004995">
    <property type="entry name" value="Spore_Ger"/>
</dbReference>
<gene>
    <name evidence="5" type="ORF">DFP97_11894</name>
</gene>
<proteinExistence type="inferred from homology"/>